<dbReference type="RefSeq" id="WP_013841365.1">
    <property type="nucleotide sequence ID" value="NC_015589.1"/>
</dbReference>
<protein>
    <submittedName>
        <fullName evidence="2">Putative phage cell wall hydrolase</fullName>
    </submittedName>
</protein>
<dbReference type="eggNOG" id="COG4193">
    <property type="taxonomic scope" value="Bacteria"/>
</dbReference>
<accession>F6DPL7</accession>
<dbReference type="GO" id="GO:0016787">
    <property type="term" value="F:hydrolase activity"/>
    <property type="evidence" value="ECO:0007669"/>
    <property type="project" value="UniProtKB-KW"/>
</dbReference>
<organism evidence="2 3">
    <name type="scientific">Desulforamulus ruminis (strain ATCC 23193 / DSM 2154 / NCIMB 8452 / DL)</name>
    <name type="common">Desulfotomaculum ruminis</name>
    <dbReference type="NCBI Taxonomy" id="696281"/>
    <lineage>
        <taxon>Bacteria</taxon>
        <taxon>Bacillati</taxon>
        <taxon>Bacillota</taxon>
        <taxon>Clostridia</taxon>
        <taxon>Eubacteriales</taxon>
        <taxon>Peptococcaceae</taxon>
        <taxon>Desulforamulus</taxon>
    </lineage>
</organism>
<name>F6DPL7_DESRL</name>
<reference evidence="3" key="1">
    <citation type="submission" date="2011-05" db="EMBL/GenBank/DDBJ databases">
        <title>Complete sequence of Desulfotomaculum ruminis DSM 2154.</title>
        <authorList>
            <person name="Lucas S."/>
            <person name="Copeland A."/>
            <person name="Lapidus A."/>
            <person name="Cheng J.-F."/>
            <person name="Goodwin L."/>
            <person name="Pitluck S."/>
            <person name="Lu M."/>
            <person name="Detter J.C."/>
            <person name="Han C."/>
            <person name="Tapia R."/>
            <person name="Land M."/>
            <person name="Hauser L."/>
            <person name="Kyrpides N."/>
            <person name="Ivanova N."/>
            <person name="Mikhailova N."/>
            <person name="Pagani I."/>
            <person name="Stams A.J.M."/>
            <person name="Plugge C.M."/>
            <person name="Muyzer G."/>
            <person name="Kuever J."/>
            <person name="Parshina S.N."/>
            <person name="Ivanova A.E."/>
            <person name="Nazina T.N."/>
            <person name="Brambilla E."/>
            <person name="Spring S."/>
            <person name="Klenk H.-P."/>
            <person name="Woyke T."/>
        </authorList>
    </citation>
    <scope>NUCLEOTIDE SEQUENCE [LARGE SCALE GENOMIC DNA]</scope>
    <source>
        <strain evidence="3">ATCC 23193 / DSM 2154 / NCIB 8452 / DL</strain>
    </source>
</reference>
<dbReference type="AlphaFoldDB" id="F6DPL7"/>
<reference evidence="2 3" key="2">
    <citation type="journal article" date="2012" name="Stand. Genomic Sci.">
        <title>Complete genome sequence of the sulfate-reducing firmicute Desulfotomaculum ruminis type strain (DL(T)).</title>
        <authorList>
            <person name="Spring S."/>
            <person name="Visser M."/>
            <person name="Lu M."/>
            <person name="Copeland A."/>
            <person name="Lapidus A."/>
            <person name="Lucas S."/>
            <person name="Cheng J.F."/>
            <person name="Han C."/>
            <person name="Tapia R."/>
            <person name="Goodwin L.A."/>
            <person name="Pitluck S."/>
            <person name="Ivanova N."/>
            <person name="Land M."/>
            <person name="Hauser L."/>
            <person name="Larimer F."/>
            <person name="Rohde M."/>
            <person name="Goker M."/>
            <person name="Detter J.C."/>
            <person name="Kyrpides N.C."/>
            <person name="Woyke T."/>
            <person name="Schaap P.J."/>
            <person name="Plugge C.M."/>
            <person name="Muyzer G."/>
            <person name="Kuever J."/>
            <person name="Pereira I.A."/>
            <person name="Parshina S.N."/>
            <person name="Bernier-Latmani R."/>
            <person name="Stams A.J."/>
            <person name="Klenk H.P."/>
        </authorList>
    </citation>
    <scope>NUCLEOTIDE SEQUENCE [LARGE SCALE GENOMIC DNA]</scope>
    <source>
        <strain evidence="3">ATCC 23193 / DSM 2154 / NCIB 8452 / DL</strain>
    </source>
</reference>
<feature type="domain" description="YqbQ/XkdQ" evidence="1">
    <location>
        <begin position="23"/>
        <end position="313"/>
    </location>
</feature>
<dbReference type="KEGG" id="dru:Desru_1320"/>
<dbReference type="EMBL" id="CP002780">
    <property type="protein sequence ID" value="AEG59594.1"/>
    <property type="molecule type" value="Genomic_DNA"/>
</dbReference>
<proteinExistence type="predicted"/>
<dbReference type="Pfam" id="PF24032">
    <property type="entry name" value="YQBQ"/>
    <property type="match status" value="1"/>
</dbReference>
<evidence type="ECO:0000313" key="3">
    <source>
        <dbReference type="Proteomes" id="UP000009234"/>
    </source>
</evidence>
<dbReference type="HOGENOM" id="CLU_060297_1_0_9"/>
<dbReference type="InterPro" id="IPR056937">
    <property type="entry name" value="YqbQ/XkdQ"/>
</dbReference>
<dbReference type="OrthoDB" id="1698671at2"/>
<evidence type="ECO:0000313" key="2">
    <source>
        <dbReference type="EMBL" id="AEG59594.1"/>
    </source>
</evidence>
<evidence type="ECO:0000259" key="1">
    <source>
        <dbReference type="Pfam" id="PF24032"/>
    </source>
</evidence>
<keyword evidence="3" id="KW-1185">Reference proteome</keyword>
<dbReference type="Proteomes" id="UP000009234">
    <property type="component" value="Chromosome"/>
</dbReference>
<keyword evidence="2" id="KW-0378">Hydrolase</keyword>
<gene>
    <name evidence="2" type="ordered locus">Desru_1320</name>
</gene>
<sequence>MANVGLTIQNGNIEYAPLIEEGINWETARKGMPGKLTFTVLKEGLIDFQEGNLVRLRVNGADIFQGFVFAKKRDKSNTIQVTAYDQLRYLKNKDTYQYTDTASGLIKRLAADFRLQVGTIEDTGYTIVNRIEENKTLFDIIQNALDLTLQNKKKIYVLYDDFGKLTLKNMESMKLDLLIDQETGENFSYQSSIDGETYNRIKLSYDNGQTGRRDIYIAEHGENINRWGMLQYFENIRETTNAKAKANALLELYNRKTRTLSIANALGDARVRGGTGVGIILNLGDQLVQNYMLVEKVKHVFYENEHRMDLTLRGGDFIA</sequence>
<dbReference type="STRING" id="696281.Desru_1320"/>
<dbReference type="SUPFAM" id="SSF69279">
    <property type="entry name" value="Phage tail proteins"/>
    <property type="match status" value="1"/>
</dbReference>